<dbReference type="PANTHER" id="PTHR34984">
    <property type="entry name" value="CARBON STORAGE REGULATOR"/>
    <property type="match status" value="1"/>
</dbReference>
<comment type="caution">
    <text evidence="6">The sequence shown here is derived from an EMBL/GenBank/DDBJ whole genome shotgun (WGS) entry which is preliminary data.</text>
</comment>
<organism evidence="6 7">
    <name type="scientific">Salinisphaera aquimarina</name>
    <dbReference type="NCBI Taxonomy" id="2094031"/>
    <lineage>
        <taxon>Bacteria</taxon>
        <taxon>Pseudomonadati</taxon>
        <taxon>Pseudomonadota</taxon>
        <taxon>Gammaproteobacteria</taxon>
        <taxon>Salinisphaerales</taxon>
        <taxon>Salinisphaeraceae</taxon>
        <taxon>Salinisphaera</taxon>
    </lineage>
</organism>
<dbReference type="SUPFAM" id="SSF117130">
    <property type="entry name" value="CsrA-like"/>
    <property type="match status" value="1"/>
</dbReference>
<dbReference type="PANTHER" id="PTHR34984:SF1">
    <property type="entry name" value="CARBON STORAGE REGULATOR"/>
    <property type="match status" value="1"/>
</dbReference>
<keyword evidence="1" id="KW-0963">Cytoplasm</keyword>
<name>A0ABV7EN69_9GAMM</name>
<protein>
    <submittedName>
        <fullName evidence="6">Carbon storage regulator</fullName>
    </submittedName>
</protein>
<proteinExistence type="predicted"/>
<gene>
    <name evidence="6" type="ORF">ACFOSU_02850</name>
</gene>
<dbReference type="Proteomes" id="UP001595462">
    <property type="component" value="Unassembled WGS sequence"/>
</dbReference>
<evidence type="ECO:0000256" key="2">
    <source>
        <dbReference type="ARBA" id="ARBA00022845"/>
    </source>
</evidence>
<accession>A0ABV7EN69</accession>
<evidence type="ECO:0000256" key="4">
    <source>
        <dbReference type="ARBA" id="ARBA00023159"/>
    </source>
</evidence>
<dbReference type="Pfam" id="PF02599">
    <property type="entry name" value="CsrA"/>
    <property type="match status" value="1"/>
</dbReference>
<dbReference type="InterPro" id="IPR003751">
    <property type="entry name" value="CsrA"/>
</dbReference>
<reference evidence="7" key="1">
    <citation type="journal article" date="2019" name="Int. J. Syst. Evol. Microbiol.">
        <title>The Global Catalogue of Microorganisms (GCM) 10K type strain sequencing project: providing services to taxonomists for standard genome sequencing and annotation.</title>
        <authorList>
            <consortium name="The Broad Institute Genomics Platform"/>
            <consortium name="The Broad Institute Genome Sequencing Center for Infectious Disease"/>
            <person name="Wu L."/>
            <person name="Ma J."/>
        </authorList>
    </citation>
    <scope>NUCLEOTIDE SEQUENCE [LARGE SCALE GENOMIC DNA]</scope>
    <source>
        <strain evidence="7">KCTC 52640</strain>
    </source>
</reference>
<feature type="region of interest" description="Disordered" evidence="5">
    <location>
        <begin position="44"/>
        <end position="85"/>
    </location>
</feature>
<keyword evidence="7" id="KW-1185">Reference proteome</keyword>
<keyword evidence="3" id="KW-0694">RNA-binding</keyword>
<keyword evidence="2" id="KW-0810">Translation regulation</keyword>
<evidence type="ECO:0000256" key="3">
    <source>
        <dbReference type="ARBA" id="ARBA00022884"/>
    </source>
</evidence>
<feature type="compositionally biased region" description="Basic and acidic residues" evidence="5">
    <location>
        <begin position="63"/>
        <end position="76"/>
    </location>
</feature>
<evidence type="ECO:0000313" key="6">
    <source>
        <dbReference type="EMBL" id="MFC3102825.1"/>
    </source>
</evidence>
<dbReference type="Gene3D" id="2.60.40.4380">
    <property type="entry name" value="Translational regulator CsrA"/>
    <property type="match status" value="1"/>
</dbReference>
<evidence type="ECO:0000256" key="1">
    <source>
        <dbReference type="ARBA" id="ARBA00022490"/>
    </source>
</evidence>
<dbReference type="InterPro" id="IPR036107">
    <property type="entry name" value="CsrA_sf"/>
</dbReference>
<sequence>MLIIERRAGELIQIGDEIQLCVLDADGDTVRIGVSVPRDVPVTAMDGAAESPSLAEQGGADTPARREDENSEDKQSGSRGLPGAG</sequence>
<evidence type="ECO:0000313" key="7">
    <source>
        <dbReference type="Proteomes" id="UP001595462"/>
    </source>
</evidence>
<evidence type="ECO:0000256" key="5">
    <source>
        <dbReference type="SAM" id="MobiDB-lite"/>
    </source>
</evidence>
<keyword evidence="4" id="KW-0010">Activator</keyword>
<dbReference type="EMBL" id="JBHRSS010000001">
    <property type="protein sequence ID" value="MFC3102825.1"/>
    <property type="molecule type" value="Genomic_DNA"/>
</dbReference>
<dbReference type="RefSeq" id="WP_380686260.1">
    <property type="nucleotide sequence ID" value="NZ_JBHRSS010000001.1"/>
</dbReference>